<dbReference type="EMBL" id="JAPXFL010000002">
    <property type="protein sequence ID" value="KAK9511127.1"/>
    <property type="molecule type" value="Genomic_DNA"/>
</dbReference>
<accession>A0AAW1DLD6</accession>
<reference evidence="2 3" key="1">
    <citation type="submission" date="2022-12" db="EMBL/GenBank/DDBJ databases">
        <title>Chromosome-level genome assembly of true bugs.</title>
        <authorList>
            <person name="Ma L."/>
            <person name="Li H."/>
        </authorList>
    </citation>
    <scope>NUCLEOTIDE SEQUENCE [LARGE SCALE GENOMIC DNA]</scope>
    <source>
        <strain evidence="2">Lab_2022b</strain>
    </source>
</reference>
<evidence type="ECO:0000259" key="1">
    <source>
        <dbReference type="Pfam" id="PF00075"/>
    </source>
</evidence>
<evidence type="ECO:0000313" key="3">
    <source>
        <dbReference type="Proteomes" id="UP001461498"/>
    </source>
</evidence>
<dbReference type="GO" id="GO:0003676">
    <property type="term" value="F:nucleic acid binding"/>
    <property type="evidence" value="ECO:0007669"/>
    <property type="project" value="InterPro"/>
</dbReference>
<comment type="caution">
    <text evidence="2">The sequence shown here is derived from an EMBL/GenBank/DDBJ whole genome shotgun (WGS) entry which is preliminary data.</text>
</comment>
<dbReference type="InterPro" id="IPR036397">
    <property type="entry name" value="RNaseH_sf"/>
</dbReference>
<dbReference type="Pfam" id="PF00075">
    <property type="entry name" value="RNase_H"/>
    <property type="match status" value="1"/>
</dbReference>
<organism evidence="2 3">
    <name type="scientific">Rhynocoris fuscipes</name>
    <dbReference type="NCBI Taxonomy" id="488301"/>
    <lineage>
        <taxon>Eukaryota</taxon>
        <taxon>Metazoa</taxon>
        <taxon>Ecdysozoa</taxon>
        <taxon>Arthropoda</taxon>
        <taxon>Hexapoda</taxon>
        <taxon>Insecta</taxon>
        <taxon>Pterygota</taxon>
        <taxon>Neoptera</taxon>
        <taxon>Paraneoptera</taxon>
        <taxon>Hemiptera</taxon>
        <taxon>Heteroptera</taxon>
        <taxon>Panheteroptera</taxon>
        <taxon>Cimicomorpha</taxon>
        <taxon>Reduviidae</taxon>
        <taxon>Harpactorinae</taxon>
        <taxon>Harpactorini</taxon>
        <taxon>Rhynocoris</taxon>
    </lineage>
</organism>
<keyword evidence="3" id="KW-1185">Reference proteome</keyword>
<evidence type="ECO:0000313" key="2">
    <source>
        <dbReference type="EMBL" id="KAK9511127.1"/>
    </source>
</evidence>
<sequence length="197" mass="22475">MKKTKENWLSWIAEENGETKIVDYVFYDPQTNYSGMYKVNSLASIFTCEATAILQALAYIDLRNLVDATIFSDSLSTLEKLCHFQTASNHIVMAIINRWVALRHKGVKVEMVWVRAHAGIEGNSRVDWFAKKATQLGEPLEVKIPYSDVIGTYKQKAIANWQKIYLSGEHGKFYKSVNSTVGRKPWFASRATDKKNM</sequence>
<dbReference type="InterPro" id="IPR012337">
    <property type="entry name" value="RNaseH-like_sf"/>
</dbReference>
<proteinExistence type="predicted"/>
<dbReference type="Gene3D" id="3.30.420.10">
    <property type="entry name" value="Ribonuclease H-like superfamily/Ribonuclease H"/>
    <property type="match status" value="1"/>
</dbReference>
<dbReference type="SUPFAM" id="SSF53098">
    <property type="entry name" value="Ribonuclease H-like"/>
    <property type="match status" value="1"/>
</dbReference>
<dbReference type="Proteomes" id="UP001461498">
    <property type="component" value="Unassembled WGS sequence"/>
</dbReference>
<dbReference type="GO" id="GO:0004523">
    <property type="term" value="F:RNA-DNA hybrid ribonuclease activity"/>
    <property type="evidence" value="ECO:0007669"/>
    <property type="project" value="InterPro"/>
</dbReference>
<feature type="domain" description="RNase H type-1" evidence="1">
    <location>
        <begin position="25"/>
        <end position="134"/>
    </location>
</feature>
<dbReference type="AlphaFoldDB" id="A0AAW1DLD6"/>
<name>A0AAW1DLD6_9HEMI</name>
<dbReference type="CDD" id="cd09276">
    <property type="entry name" value="Rnase_HI_RT_non_LTR"/>
    <property type="match status" value="1"/>
</dbReference>
<gene>
    <name evidence="2" type="ORF">O3M35_005748</name>
</gene>
<protein>
    <recommendedName>
        <fullName evidence="1">RNase H type-1 domain-containing protein</fullName>
    </recommendedName>
</protein>
<dbReference type="InterPro" id="IPR002156">
    <property type="entry name" value="RNaseH_domain"/>
</dbReference>